<dbReference type="AlphaFoldDB" id="A0A7X2NS64"/>
<organism evidence="2 3">
    <name type="scientific">Stecheria intestinalis</name>
    <dbReference type="NCBI Taxonomy" id="2606630"/>
    <lineage>
        <taxon>Bacteria</taxon>
        <taxon>Bacillati</taxon>
        <taxon>Bacillota</taxon>
        <taxon>Erysipelotrichia</taxon>
        <taxon>Erysipelotrichales</taxon>
        <taxon>Erysipelotrichaceae</taxon>
        <taxon>Stecheria</taxon>
    </lineage>
</organism>
<feature type="region of interest" description="Disordered" evidence="1">
    <location>
        <begin position="1"/>
        <end position="28"/>
    </location>
</feature>
<protein>
    <submittedName>
        <fullName evidence="2">Uncharacterized protein</fullName>
    </submittedName>
</protein>
<gene>
    <name evidence="2" type="ORF">FYJ51_06005</name>
</gene>
<name>A0A7X2NS64_9FIRM</name>
<reference evidence="2 3" key="1">
    <citation type="submission" date="2019-08" db="EMBL/GenBank/DDBJ databases">
        <title>In-depth cultivation of the pig gut microbiome towards novel bacterial diversity and tailored functional studies.</title>
        <authorList>
            <person name="Wylensek D."/>
            <person name="Hitch T.C.A."/>
            <person name="Clavel T."/>
        </authorList>
    </citation>
    <scope>NUCLEOTIDE SEQUENCE [LARGE SCALE GENOMIC DNA]</scope>
    <source>
        <strain evidence="2 3">Oil+RF-744-GAM-WT-6</strain>
    </source>
</reference>
<dbReference type="Proteomes" id="UP000461880">
    <property type="component" value="Unassembled WGS sequence"/>
</dbReference>
<evidence type="ECO:0000256" key="1">
    <source>
        <dbReference type="SAM" id="MobiDB-lite"/>
    </source>
</evidence>
<dbReference type="RefSeq" id="WP_154504246.1">
    <property type="nucleotide sequence ID" value="NZ_VUMN01000011.1"/>
</dbReference>
<accession>A0A7X2NS64</accession>
<sequence length="287" mass="33542">METSSFQAQTDSSTCRRTAEPASSHEAPRCPWMHAGLKAAGDLRFLINYNVVMESRHFIYERKVLTDRERRTDGSRAGVSDEEYLAARYDQQRDRYVFRDPPEKGSRFWNLQRMMNLAHPDDTVEVRSLFDLGDTVGEAESAYLDMLKNGMHVRFKEQPILNTEYFLTAMQDPKLTARQFLTGEECFLFRLIHYEANAEEERKEKFETRKMAAIKGYQEAEKAGRTIGRKFPPEKEREIMTEIFGHSRHFNGTETDAEVQKRLGISKPTYIKYKKRILAEIEKTDKK</sequence>
<keyword evidence="3" id="KW-1185">Reference proteome</keyword>
<evidence type="ECO:0000313" key="3">
    <source>
        <dbReference type="Proteomes" id="UP000461880"/>
    </source>
</evidence>
<dbReference type="EMBL" id="VUMN01000011">
    <property type="protein sequence ID" value="MSS58455.1"/>
    <property type="molecule type" value="Genomic_DNA"/>
</dbReference>
<feature type="compositionally biased region" description="Polar residues" evidence="1">
    <location>
        <begin position="1"/>
        <end position="16"/>
    </location>
</feature>
<evidence type="ECO:0000313" key="2">
    <source>
        <dbReference type="EMBL" id="MSS58455.1"/>
    </source>
</evidence>
<proteinExistence type="predicted"/>
<comment type="caution">
    <text evidence="2">The sequence shown here is derived from an EMBL/GenBank/DDBJ whole genome shotgun (WGS) entry which is preliminary data.</text>
</comment>